<reference evidence="4 5" key="1">
    <citation type="submission" date="2021-03" db="EMBL/GenBank/DDBJ databases">
        <title>Genomic Encyclopedia of Type Strains, Phase IV (KMG-IV): sequencing the most valuable type-strain genomes for metagenomic binning, comparative biology and taxonomic classification.</title>
        <authorList>
            <person name="Goeker M."/>
        </authorList>
    </citation>
    <scope>NUCLEOTIDE SEQUENCE [LARGE SCALE GENOMIC DNA]</scope>
    <source>
        <strain evidence="4 5">DSM 27512</strain>
    </source>
</reference>
<protein>
    <submittedName>
        <fullName evidence="4">AcrR family transcriptional regulator</fullName>
    </submittedName>
</protein>
<dbReference type="EMBL" id="JAGGLI010000024">
    <property type="protein sequence ID" value="MBP2028264.1"/>
    <property type="molecule type" value="Genomic_DNA"/>
</dbReference>
<accession>A0ABS4KNR7</accession>
<dbReference type="InterPro" id="IPR050624">
    <property type="entry name" value="HTH-type_Tx_Regulator"/>
</dbReference>
<dbReference type="Gene3D" id="1.10.357.10">
    <property type="entry name" value="Tetracycline Repressor, domain 2"/>
    <property type="match status" value="1"/>
</dbReference>
<keyword evidence="5" id="KW-1185">Reference proteome</keyword>
<name>A0ABS4KNR7_9FIRM</name>
<dbReference type="PANTHER" id="PTHR43479:SF11">
    <property type="entry name" value="ACREF_ENVCD OPERON REPRESSOR-RELATED"/>
    <property type="match status" value="1"/>
</dbReference>
<evidence type="ECO:0000256" key="1">
    <source>
        <dbReference type="ARBA" id="ARBA00023125"/>
    </source>
</evidence>
<dbReference type="Proteomes" id="UP001314903">
    <property type="component" value="Unassembled WGS sequence"/>
</dbReference>
<keyword evidence="1 2" id="KW-0238">DNA-binding</keyword>
<dbReference type="InterPro" id="IPR023772">
    <property type="entry name" value="DNA-bd_HTH_TetR-type_CS"/>
</dbReference>
<feature type="domain" description="HTH tetR-type" evidence="3">
    <location>
        <begin position="6"/>
        <end position="66"/>
    </location>
</feature>
<dbReference type="PROSITE" id="PS01081">
    <property type="entry name" value="HTH_TETR_1"/>
    <property type="match status" value="1"/>
</dbReference>
<feature type="DNA-binding region" description="H-T-H motif" evidence="2">
    <location>
        <begin position="29"/>
        <end position="48"/>
    </location>
</feature>
<organism evidence="4 5">
    <name type="scientific">Acetoanaerobium pronyense</name>
    <dbReference type="NCBI Taxonomy" id="1482736"/>
    <lineage>
        <taxon>Bacteria</taxon>
        <taxon>Bacillati</taxon>
        <taxon>Bacillota</taxon>
        <taxon>Clostridia</taxon>
        <taxon>Peptostreptococcales</taxon>
        <taxon>Filifactoraceae</taxon>
        <taxon>Acetoanaerobium</taxon>
    </lineage>
</organism>
<dbReference type="PROSITE" id="PS50977">
    <property type="entry name" value="HTH_TETR_2"/>
    <property type="match status" value="1"/>
</dbReference>
<comment type="caution">
    <text evidence="4">The sequence shown here is derived from an EMBL/GenBank/DDBJ whole genome shotgun (WGS) entry which is preliminary data.</text>
</comment>
<dbReference type="PRINTS" id="PR00455">
    <property type="entry name" value="HTHTETR"/>
</dbReference>
<dbReference type="InterPro" id="IPR001647">
    <property type="entry name" value="HTH_TetR"/>
</dbReference>
<dbReference type="RefSeq" id="WP_209661318.1">
    <property type="nucleotide sequence ID" value="NZ_JAGGLI010000024.1"/>
</dbReference>
<proteinExistence type="predicted"/>
<sequence>MQFLKDKIRNQILKSALEEFSTFGFEKGSIRRIAQNSNISPGNIYRYFENKEDIFYHVVRPALDRILYIIKYEEDKDEDVVLDEALSMFGDLCKSHRKELLVLIEGSDGTEYDSYKDMVVDMVNERMKSSFLGTMPYDEHKEFILKVQVEAMITGVIYILKSSIENQILGDFIRKFMKIQLENLKERMDEIL</sequence>
<dbReference type="Pfam" id="PF00440">
    <property type="entry name" value="TetR_N"/>
    <property type="match status" value="1"/>
</dbReference>
<evidence type="ECO:0000256" key="2">
    <source>
        <dbReference type="PROSITE-ProRule" id="PRU00335"/>
    </source>
</evidence>
<evidence type="ECO:0000313" key="5">
    <source>
        <dbReference type="Proteomes" id="UP001314903"/>
    </source>
</evidence>
<dbReference type="InterPro" id="IPR009057">
    <property type="entry name" value="Homeodomain-like_sf"/>
</dbReference>
<dbReference type="PANTHER" id="PTHR43479">
    <property type="entry name" value="ACREF/ENVCD OPERON REPRESSOR-RELATED"/>
    <property type="match status" value="1"/>
</dbReference>
<evidence type="ECO:0000313" key="4">
    <source>
        <dbReference type="EMBL" id="MBP2028264.1"/>
    </source>
</evidence>
<evidence type="ECO:0000259" key="3">
    <source>
        <dbReference type="PROSITE" id="PS50977"/>
    </source>
</evidence>
<dbReference type="SUPFAM" id="SSF46689">
    <property type="entry name" value="Homeodomain-like"/>
    <property type="match status" value="1"/>
</dbReference>
<gene>
    <name evidence="4" type="ORF">J2Z35_002065</name>
</gene>